<keyword evidence="8" id="KW-0143">Chaperone</keyword>
<dbReference type="InterPro" id="IPR029071">
    <property type="entry name" value="Ubiquitin-like_domsf"/>
</dbReference>
<dbReference type="InterPro" id="IPR032675">
    <property type="entry name" value="LRR_dom_sf"/>
</dbReference>
<evidence type="ECO:0000256" key="6">
    <source>
        <dbReference type="ARBA" id="ARBA00022614"/>
    </source>
</evidence>
<dbReference type="PROSITE" id="PS51450">
    <property type="entry name" value="LRR"/>
    <property type="match status" value="1"/>
</dbReference>
<gene>
    <name evidence="11" type="ORF">DAPPUDRAFT_332752</name>
</gene>
<dbReference type="EMBL" id="GL732727">
    <property type="protein sequence ID" value="EFX65869.1"/>
    <property type="molecule type" value="Genomic_DNA"/>
</dbReference>
<reference evidence="11 12" key="1">
    <citation type="journal article" date="2011" name="Science">
        <title>The ecoresponsive genome of Daphnia pulex.</title>
        <authorList>
            <person name="Colbourne J.K."/>
            <person name="Pfrender M.E."/>
            <person name="Gilbert D."/>
            <person name="Thomas W.K."/>
            <person name="Tucker A."/>
            <person name="Oakley T.H."/>
            <person name="Tokishita S."/>
            <person name="Aerts A."/>
            <person name="Arnold G.J."/>
            <person name="Basu M.K."/>
            <person name="Bauer D.J."/>
            <person name="Caceres C.E."/>
            <person name="Carmel L."/>
            <person name="Casola C."/>
            <person name="Choi J.H."/>
            <person name="Detter J.C."/>
            <person name="Dong Q."/>
            <person name="Dusheyko S."/>
            <person name="Eads B.D."/>
            <person name="Frohlich T."/>
            <person name="Geiler-Samerotte K.A."/>
            <person name="Gerlach D."/>
            <person name="Hatcher P."/>
            <person name="Jogdeo S."/>
            <person name="Krijgsveld J."/>
            <person name="Kriventseva E.V."/>
            <person name="Kultz D."/>
            <person name="Laforsch C."/>
            <person name="Lindquist E."/>
            <person name="Lopez J."/>
            <person name="Manak J.R."/>
            <person name="Muller J."/>
            <person name="Pangilinan J."/>
            <person name="Patwardhan R.P."/>
            <person name="Pitluck S."/>
            <person name="Pritham E.J."/>
            <person name="Rechtsteiner A."/>
            <person name="Rho M."/>
            <person name="Rogozin I.B."/>
            <person name="Sakarya O."/>
            <person name="Salamov A."/>
            <person name="Schaack S."/>
            <person name="Shapiro H."/>
            <person name="Shiga Y."/>
            <person name="Skalitzky C."/>
            <person name="Smith Z."/>
            <person name="Souvorov A."/>
            <person name="Sung W."/>
            <person name="Tang Z."/>
            <person name="Tsuchiya D."/>
            <person name="Tu H."/>
            <person name="Vos H."/>
            <person name="Wang M."/>
            <person name="Wolf Y.I."/>
            <person name="Yamagata H."/>
            <person name="Yamada T."/>
            <person name="Ye Y."/>
            <person name="Shaw J.R."/>
            <person name="Andrews J."/>
            <person name="Crease T.J."/>
            <person name="Tang H."/>
            <person name="Lucas S.M."/>
            <person name="Robertson H.M."/>
            <person name="Bork P."/>
            <person name="Koonin E.V."/>
            <person name="Zdobnov E.M."/>
            <person name="Grigoriev I.V."/>
            <person name="Lynch M."/>
            <person name="Boore J.L."/>
        </authorList>
    </citation>
    <scope>NUCLEOTIDE SEQUENCE [LARGE SCALE GENOMIC DNA]</scope>
</reference>
<evidence type="ECO:0000256" key="1">
    <source>
        <dbReference type="ARBA" id="ARBA00004496"/>
    </source>
</evidence>
<dbReference type="GO" id="GO:0005737">
    <property type="term" value="C:cytoplasm"/>
    <property type="evidence" value="ECO:0000318"/>
    <property type="project" value="GO_Central"/>
</dbReference>
<keyword evidence="12" id="KW-1185">Reference proteome</keyword>
<dbReference type="PANTHER" id="PTHR46545">
    <property type="entry name" value="LEUCINE-RICH REPEAT-CONTAINING PROTEIN 51"/>
    <property type="match status" value="1"/>
</dbReference>
<dbReference type="GO" id="GO:0043014">
    <property type="term" value="F:alpha-tubulin binding"/>
    <property type="evidence" value="ECO:0000318"/>
    <property type="project" value="GO_Central"/>
</dbReference>
<evidence type="ECO:0000256" key="5">
    <source>
        <dbReference type="ARBA" id="ARBA00022490"/>
    </source>
</evidence>
<dbReference type="PhylomeDB" id="E9HQW1"/>
<dbReference type="SUPFAM" id="SSF54236">
    <property type="entry name" value="Ubiquitin-like"/>
    <property type="match status" value="1"/>
</dbReference>
<keyword evidence="7" id="KW-0677">Repeat</keyword>
<dbReference type="eggNOG" id="KOG3207">
    <property type="taxonomic scope" value="Eukaryota"/>
</dbReference>
<keyword evidence="6" id="KW-0433">Leucine-rich repeat</keyword>
<evidence type="ECO:0000256" key="4">
    <source>
        <dbReference type="ARBA" id="ARBA00015004"/>
    </source>
</evidence>
<dbReference type="FunCoup" id="E9HQW1">
    <property type="interactions" value="1812"/>
</dbReference>
<comment type="subcellular location">
    <subcellularLocation>
        <location evidence="1">Cytoplasm</location>
    </subcellularLocation>
</comment>
<dbReference type="OrthoDB" id="5273213at2759"/>
<keyword evidence="5" id="KW-0963">Cytoplasm</keyword>
<dbReference type="FunFam" id="3.10.20.90:FF:000705">
    <property type="entry name" value="Uncharacterized protein"/>
    <property type="match status" value="1"/>
</dbReference>
<dbReference type="SUPFAM" id="SSF52058">
    <property type="entry name" value="L domain-like"/>
    <property type="match status" value="1"/>
</dbReference>
<dbReference type="InterPro" id="IPR044079">
    <property type="entry name" value="Ubl_TBCE"/>
</dbReference>
<dbReference type="Proteomes" id="UP000000305">
    <property type="component" value="Unassembled WGS sequence"/>
</dbReference>
<comment type="similarity">
    <text evidence="2">Belongs to the TBCE family.</text>
</comment>
<dbReference type="GO" id="GO:0007023">
    <property type="term" value="P:post-chaperonin tubulin folding pathway"/>
    <property type="evidence" value="ECO:0000318"/>
    <property type="project" value="GO_Central"/>
</dbReference>
<evidence type="ECO:0000313" key="11">
    <source>
        <dbReference type="EMBL" id="EFX65869.1"/>
    </source>
</evidence>
<evidence type="ECO:0000256" key="3">
    <source>
        <dbReference type="ARBA" id="ARBA00014223"/>
    </source>
</evidence>
<dbReference type="InterPro" id="IPR036859">
    <property type="entry name" value="CAP-Gly_dom_sf"/>
</dbReference>
<name>E9HQW1_DAPPU</name>
<proteinExistence type="inferred from homology"/>
<dbReference type="Gene3D" id="2.30.30.190">
    <property type="entry name" value="CAP Gly-rich-like domain"/>
    <property type="match status" value="1"/>
</dbReference>
<evidence type="ECO:0000256" key="8">
    <source>
        <dbReference type="ARBA" id="ARBA00023186"/>
    </source>
</evidence>
<dbReference type="InterPro" id="IPR001611">
    <property type="entry name" value="Leu-rich_rpt"/>
</dbReference>
<dbReference type="PROSITE" id="PS50245">
    <property type="entry name" value="CAP_GLY_2"/>
    <property type="match status" value="1"/>
</dbReference>
<dbReference type="Pfam" id="PF14560">
    <property type="entry name" value="Ubiquitin_2"/>
    <property type="match status" value="1"/>
</dbReference>
<evidence type="ECO:0000256" key="7">
    <source>
        <dbReference type="ARBA" id="ARBA00022737"/>
    </source>
</evidence>
<dbReference type="OMA" id="TVYFKCX"/>
<dbReference type="GO" id="GO:0000226">
    <property type="term" value="P:microtubule cytoskeleton organization"/>
    <property type="evidence" value="ECO:0000318"/>
    <property type="project" value="GO_Central"/>
</dbReference>
<dbReference type="CDD" id="cd17044">
    <property type="entry name" value="Ubl_TBCE"/>
    <property type="match status" value="1"/>
</dbReference>
<dbReference type="AlphaFoldDB" id="E9HQW1"/>
<dbReference type="STRING" id="6669.E9HQW1"/>
<protein>
    <recommendedName>
        <fullName evidence="3">Leucine-rich repeat-containing protein 51</fullName>
    </recommendedName>
    <alternativeName>
        <fullName evidence="9">Tubulin-folding cofactor E</fullName>
    </alternativeName>
    <alternativeName>
        <fullName evidence="4">Tubulin-specific chaperone E</fullName>
    </alternativeName>
</protein>
<dbReference type="HOGENOM" id="CLU_017716_3_1_1"/>
<dbReference type="InterPro" id="IPR000938">
    <property type="entry name" value="CAP-Gly_domain"/>
</dbReference>
<dbReference type="Gene3D" id="3.80.10.10">
    <property type="entry name" value="Ribonuclease Inhibitor"/>
    <property type="match status" value="1"/>
</dbReference>
<evidence type="ECO:0000313" key="12">
    <source>
        <dbReference type="Proteomes" id="UP000000305"/>
    </source>
</evidence>
<dbReference type="InParanoid" id="E9HQW1"/>
<feature type="domain" description="CAP-Gly" evidence="10">
    <location>
        <begin position="24"/>
        <end position="68"/>
    </location>
</feature>
<dbReference type="Pfam" id="PF01302">
    <property type="entry name" value="CAP_GLY"/>
    <property type="match status" value="1"/>
</dbReference>
<dbReference type="SMART" id="SM01052">
    <property type="entry name" value="CAP_GLY"/>
    <property type="match status" value="1"/>
</dbReference>
<dbReference type="InterPro" id="IPR000626">
    <property type="entry name" value="Ubiquitin-like_dom"/>
</dbReference>
<dbReference type="Gene3D" id="3.10.20.90">
    <property type="entry name" value="Phosphatidylinositol 3-kinase Catalytic Subunit, Chain A, domain 1"/>
    <property type="match status" value="1"/>
</dbReference>
<dbReference type="GO" id="GO:0007021">
    <property type="term" value="P:tubulin complex assembly"/>
    <property type="evidence" value="ECO:0000318"/>
    <property type="project" value="GO_Central"/>
</dbReference>
<dbReference type="KEGG" id="dpx:DAPPUDRAFT_332752"/>
<dbReference type="SUPFAM" id="SSF74924">
    <property type="entry name" value="Cap-Gly domain"/>
    <property type="match status" value="1"/>
</dbReference>
<evidence type="ECO:0000256" key="2">
    <source>
        <dbReference type="ARBA" id="ARBA00006286"/>
    </source>
</evidence>
<organism evidence="11 12">
    <name type="scientific">Daphnia pulex</name>
    <name type="common">Water flea</name>
    <dbReference type="NCBI Taxonomy" id="6669"/>
    <lineage>
        <taxon>Eukaryota</taxon>
        <taxon>Metazoa</taxon>
        <taxon>Ecdysozoa</taxon>
        <taxon>Arthropoda</taxon>
        <taxon>Crustacea</taxon>
        <taxon>Branchiopoda</taxon>
        <taxon>Diplostraca</taxon>
        <taxon>Cladocera</taxon>
        <taxon>Anomopoda</taxon>
        <taxon>Daphniidae</taxon>
        <taxon>Daphnia</taxon>
    </lineage>
</organism>
<evidence type="ECO:0000259" key="10">
    <source>
        <dbReference type="PROSITE" id="PS50245"/>
    </source>
</evidence>
<dbReference type="PANTHER" id="PTHR46545:SF1">
    <property type="entry name" value="LEUCINE-RICH REPEAT-CONTAINING PROTEIN 51"/>
    <property type="match status" value="1"/>
</dbReference>
<evidence type="ECO:0000256" key="9">
    <source>
        <dbReference type="ARBA" id="ARBA00030180"/>
    </source>
</evidence>
<accession>E9HQW1</accession>
<sequence length="358" mass="41012">MEREYMVGTRVECDGFRGTVLFVGEVPPTKGNWLGVEWDDPSRGKHSGSHEGIQHFVTKKINAGSFVRVNKIKPSLEFSQALSERYLESSKDDYADKLLIRNQIEHWEEVNKLGQLPSLEQLSLYGCGLKNIQVKEKSFSKLSKLSLSNNKISQWQHISELDKLLMLVDLKMCGNQGLEVPSNETFTQWIIARVGNLQILNGSEILSVDRRGAELDYLKYNGREYLTALSQLRSSTEQQSRGDFYSIHPRYKFLVQKYGPPEPGEFEMKPTTLKNNLIMLQLQRGTKRISKKLPLTMEVQKLKVLIHRLFELDSSELNFFSYSPKNPGLYIPLDNDLRPLSFYSVEDGDIIEVKNSSV</sequence>